<feature type="compositionally biased region" description="Polar residues" evidence="1">
    <location>
        <begin position="172"/>
        <end position="194"/>
    </location>
</feature>
<evidence type="ECO:0000313" key="2">
    <source>
        <dbReference type="EMBL" id="RDX90029.1"/>
    </source>
</evidence>
<protein>
    <submittedName>
        <fullName evidence="2">Uncharacterized protein</fullName>
    </submittedName>
</protein>
<dbReference type="OrthoDB" id="778454at2759"/>
<dbReference type="EMBL" id="QJKJ01005510">
    <property type="protein sequence ID" value="RDX90029.1"/>
    <property type="molecule type" value="Genomic_DNA"/>
</dbReference>
<dbReference type="Proteomes" id="UP000257109">
    <property type="component" value="Unassembled WGS sequence"/>
</dbReference>
<accession>A0A371GHJ9</accession>
<evidence type="ECO:0000313" key="3">
    <source>
        <dbReference type="Proteomes" id="UP000257109"/>
    </source>
</evidence>
<dbReference type="AlphaFoldDB" id="A0A371GHJ9"/>
<name>A0A371GHJ9_MUCPR</name>
<gene>
    <name evidence="2" type="ORF">CR513_28148</name>
</gene>
<feature type="region of interest" description="Disordered" evidence="1">
    <location>
        <begin position="166"/>
        <end position="198"/>
    </location>
</feature>
<evidence type="ECO:0000256" key="1">
    <source>
        <dbReference type="SAM" id="MobiDB-lite"/>
    </source>
</evidence>
<reference evidence="2" key="1">
    <citation type="submission" date="2018-05" db="EMBL/GenBank/DDBJ databases">
        <title>Draft genome of Mucuna pruriens seed.</title>
        <authorList>
            <person name="Nnadi N.E."/>
            <person name="Vos R."/>
            <person name="Hasami M.H."/>
            <person name="Devisetty U.K."/>
            <person name="Aguiy J.C."/>
        </authorList>
    </citation>
    <scope>NUCLEOTIDE SEQUENCE [LARGE SCALE GENOMIC DNA]</scope>
    <source>
        <strain evidence="2">JCA_2017</strain>
    </source>
</reference>
<organism evidence="2 3">
    <name type="scientific">Mucuna pruriens</name>
    <name type="common">Velvet bean</name>
    <name type="synonym">Dolichos pruriens</name>
    <dbReference type="NCBI Taxonomy" id="157652"/>
    <lineage>
        <taxon>Eukaryota</taxon>
        <taxon>Viridiplantae</taxon>
        <taxon>Streptophyta</taxon>
        <taxon>Embryophyta</taxon>
        <taxon>Tracheophyta</taxon>
        <taxon>Spermatophyta</taxon>
        <taxon>Magnoliopsida</taxon>
        <taxon>eudicotyledons</taxon>
        <taxon>Gunneridae</taxon>
        <taxon>Pentapetalae</taxon>
        <taxon>rosids</taxon>
        <taxon>fabids</taxon>
        <taxon>Fabales</taxon>
        <taxon>Fabaceae</taxon>
        <taxon>Papilionoideae</taxon>
        <taxon>50 kb inversion clade</taxon>
        <taxon>NPAAA clade</taxon>
        <taxon>indigoferoid/millettioid clade</taxon>
        <taxon>Phaseoleae</taxon>
        <taxon>Mucuna</taxon>
    </lineage>
</organism>
<feature type="non-terminal residue" evidence="2">
    <location>
        <position position="1"/>
    </location>
</feature>
<comment type="caution">
    <text evidence="2">The sequence shown here is derived from an EMBL/GenBank/DDBJ whole genome shotgun (WGS) entry which is preliminary data.</text>
</comment>
<keyword evidence="3" id="KW-1185">Reference proteome</keyword>
<proteinExistence type="predicted"/>
<sequence>MVNEVDTIDNSRLENQLTELTSLVRQLAIGQHQPIAVVKACGICTLVEHPTDMCPTLQETEPDHPESFKPEHALEPRQLSTAESNIPSSTISTIAATENATTSNLEFQQTMSSSNLQFQQNMSAITQVGQLANSVSQLESTGFENLPSQTIPNPRGNASVVSLRSGRELQAAPQQKPRSTGTESKQDADSQAPQQARPILVSFPSLTLKVRNLESNEELLKMFRKVETTSHSWMP</sequence>